<dbReference type="InterPro" id="IPR011029">
    <property type="entry name" value="DEATH-like_dom_sf"/>
</dbReference>
<evidence type="ECO:0000259" key="2">
    <source>
        <dbReference type="PROSITE" id="PS50209"/>
    </source>
</evidence>
<evidence type="ECO:0000313" key="3">
    <source>
        <dbReference type="EMBL" id="KAJ8319923.1"/>
    </source>
</evidence>
<feature type="domain" description="CARD" evidence="2">
    <location>
        <begin position="27"/>
        <end position="104"/>
    </location>
</feature>
<protein>
    <recommendedName>
        <fullName evidence="2">CARD domain-containing protein</fullName>
    </recommendedName>
</protein>
<keyword evidence="4" id="KW-1185">Reference proteome</keyword>
<proteinExistence type="predicted"/>
<feature type="region of interest" description="Disordered" evidence="1">
    <location>
        <begin position="344"/>
        <end position="381"/>
    </location>
</feature>
<dbReference type="Gene3D" id="1.10.533.10">
    <property type="entry name" value="Death Domain, Fas"/>
    <property type="match status" value="1"/>
</dbReference>
<dbReference type="Pfam" id="PF00619">
    <property type="entry name" value="CARD"/>
    <property type="match status" value="1"/>
</dbReference>
<accession>A0ABQ9FRM2</accession>
<dbReference type="EMBL" id="JARBDR010000141">
    <property type="protein sequence ID" value="KAJ8319923.1"/>
    <property type="molecule type" value="Genomic_DNA"/>
</dbReference>
<feature type="compositionally biased region" description="Basic and acidic residues" evidence="1">
    <location>
        <begin position="232"/>
        <end position="253"/>
    </location>
</feature>
<sequence length="517" mass="59182">MSFVTMGNYRKCQYSNDIMLREQLTSRQDLIESLDSEPIFDYLIQHGVLDPERRNDICQEVNRVKRNTALLKHLDDIGQTATALLINALRQSGQLHLASSLDVTHRIRPTSGKGYHGKPRHKGEVTIRIEVDSINAQFPVWEEGDPLEEKHGDTPEKEFKLSGKDEVHIALSPRRAHKSYENMTMIGESEKSPRTWKIREYAYDSEDSDSGKTSCWCFCRSKRKGKTKQKRKPAEKYEMKVKKESLTHLKTDMKSSPSRTPEHSVQSSRTVSSTSKTLKPVLQMQNKSPSKDSSAVMSTNPRGKLSGSLTTMEVSPSKSLEMREIQINSENQVNNGNNMVKYKNNVNDRKKNGNKKKDKENTPPVIIEPNVMTPPTKHTTTDNGCKRSLFLDVCEDVEICEMWKGYGQTFKKHVEHYFELLDNTLNMEIIKYFEQDRGTLVLQVFIENALVVCNICMKPEQLNQLQDDNTNSELLNVFEKILLNQSIFDEMGIKDMRLKVVIDENEVELAKSELSGD</sequence>
<organism evidence="3 4">
    <name type="scientific">Tegillarca granosa</name>
    <name type="common">Malaysian cockle</name>
    <name type="synonym">Anadara granosa</name>
    <dbReference type="NCBI Taxonomy" id="220873"/>
    <lineage>
        <taxon>Eukaryota</taxon>
        <taxon>Metazoa</taxon>
        <taxon>Spiralia</taxon>
        <taxon>Lophotrochozoa</taxon>
        <taxon>Mollusca</taxon>
        <taxon>Bivalvia</taxon>
        <taxon>Autobranchia</taxon>
        <taxon>Pteriomorphia</taxon>
        <taxon>Arcoida</taxon>
        <taxon>Arcoidea</taxon>
        <taxon>Arcidae</taxon>
        <taxon>Tegillarca</taxon>
    </lineage>
</organism>
<comment type="caution">
    <text evidence="3">The sequence shown here is derived from an EMBL/GenBank/DDBJ whole genome shotgun (WGS) entry which is preliminary data.</text>
</comment>
<gene>
    <name evidence="3" type="ORF">KUTeg_001510</name>
</gene>
<feature type="compositionally biased region" description="Basic and acidic residues" evidence="1">
    <location>
        <begin position="346"/>
        <end position="361"/>
    </location>
</feature>
<dbReference type="SUPFAM" id="SSF47986">
    <property type="entry name" value="DEATH domain"/>
    <property type="match status" value="1"/>
</dbReference>
<evidence type="ECO:0000313" key="4">
    <source>
        <dbReference type="Proteomes" id="UP001217089"/>
    </source>
</evidence>
<name>A0ABQ9FRM2_TEGGR</name>
<feature type="compositionally biased region" description="Polar residues" evidence="1">
    <location>
        <begin position="283"/>
        <end position="317"/>
    </location>
</feature>
<feature type="region of interest" description="Disordered" evidence="1">
    <location>
        <begin position="227"/>
        <end position="317"/>
    </location>
</feature>
<evidence type="ECO:0000256" key="1">
    <source>
        <dbReference type="SAM" id="MobiDB-lite"/>
    </source>
</evidence>
<feature type="compositionally biased region" description="Low complexity" evidence="1">
    <location>
        <begin position="264"/>
        <end position="275"/>
    </location>
</feature>
<dbReference type="CDD" id="cd01671">
    <property type="entry name" value="CARD"/>
    <property type="match status" value="1"/>
</dbReference>
<dbReference type="InterPro" id="IPR001315">
    <property type="entry name" value="CARD"/>
</dbReference>
<dbReference type="SMART" id="SM00114">
    <property type="entry name" value="CARD"/>
    <property type="match status" value="1"/>
</dbReference>
<dbReference type="Proteomes" id="UP001217089">
    <property type="component" value="Unassembled WGS sequence"/>
</dbReference>
<reference evidence="3 4" key="1">
    <citation type="submission" date="2022-12" db="EMBL/GenBank/DDBJ databases">
        <title>Chromosome-level genome of Tegillarca granosa.</title>
        <authorList>
            <person name="Kim J."/>
        </authorList>
    </citation>
    <scope>NUCLEOTIDE SEQUENCE [LARGE SCALE GENOMIC DNA]</scope>
    <source>
        <strain evidence="3">Teg-2019</strain>
        <tissue evidence="3">Adductor muscle</tissue>
    </source>
</reference>
<dbReference type="PROSITE" id="PS50209">
    <property type="entry name" value="CARD"/>
    <property type="match status" value="1"/>
</dbReference>